<dbReference type="OrthoDB" id="3186107at2"/>
<keyword evidence="6" id="KW-0699">rRNA-binding</keyword>
<dbReference type="Gene3D" id="6.10.250.290">
    <property type="match status" value="1"/>
</dbReference>
<dbReference type="GO" id="GO:0015934">
    <property type="term" value="C:large ribosomal subunit"/>
    <property type="evidence" value="ECO:0007669"/>
    <property type="project" value="InterPro"/>
</dbReference>
<dbReference type="AlphaFoldDB" id="A0A1Y6B2C8"/>
<keyword evidence="6" id="KW-0694">RNA-binding</keyword>
<dbReference type="Pfam" id="PF00466">
    <property type="entry name" value="Ribosomal_L10"/>
    <property type="match status" value="1"/>
</dbReference>
<dbReference type="Proteomes" id="UP000192907">
    <property type="component" value="Unassembled WGS sequence"/>
</dbReference>
<evidence type="ECO:0000256" key="5">
    <source>
        <dbReference type="ARBA" id="ARBA00035202"/>
    </source>
</evidence>
<gene>
    <name evidence="6" type="primary">rplJ</name>
    <name evidence="7" type="ORF">SAMN06296036_10177</name>
</gene>
<dbReference type="RefSeq" id="WP_132314781.1">
    <property type="nucleotide sequence ID" value="NZ_FWZT01000001.1"/>
</dbReference>
<dbReference type="PANTHER" id="PTHR11560">
    <property type="entry name" value="39S RIBOSOMAL PROTEIN L10, MITOCHONDRIAL"/>
    <property type="match status" value="1"/>
</dbReference>
<dbReference type="GO" id="GO:0070180">
    <property type="term" value="F:large ribosomal subunit rRNA binding"/>
    <property type="evidence" value="ECO:0007669"/>
    <property type="project" value="UniProtKB-UniRule"/>
</dbReference>
<protein>
    <recommendedName>
        <fullName evidence="5 6">Large ribosomal subunit protein uL10</fullName>
    </recommendedName>
</protein>
<comment type="similarity">
    <text evidence="2 6">Belongs to the universal ribosomal protein uL10 family.</text>
</comment>
<organism evidence="7 8">
    <name type="scientific">Pseudobacteriovorax antillogorgiicola</name>
    <dbReference type="NCBI Taxonomy" id="1513793"/>
    <lineage>
        <taxon>Bacteria</taxon>
        <taxon>Pseudomonadati</taxon>
        <taxon>Bdellovibrionota</taxon>
        <taxon>Oligoflexia</taxon>
        <taxon>Oligoflexales</taxon>
        <taxon>Pseudobacteriovoracaceae</taxon>
        <taxon>Pseudobacteriovorax</taxon>
    </lineage>
</organism>
<evidence type="ECO:0000256" key="3">
    <source>
        <dbReference type="ARBA" id="ARBA00022980"/>
    </source>
</evidence>
<accession>A0A1Y6B2C8</accession>
<dbReference type="HAMAP" id="MF_00362">
    <property type="entry name" value="Ribosomal_uL10"/>
    <property type="match status" value="1"/>
</dbReference>
<dbReference type="PROSITE" id="PS01109">
    <property type="entry name" value="RIBOSOMAL_L10"/>
    <property type="match status" value="1"/>
</dbReference>
<evidence type="ECO:0000256" key="4">
    <source>
        <dbReference type="ARBA" id="ARBA00023274"/>
    </source>
</evidence>
<dbReference type="EMBL" id="FWZT01000001">
    <property type="protein sequence ID" value="SME87962.1"/>
    <property type="molecule type" value="Genomic_DNA"/>
</dbReference>
<dbReference type="InterPro" id="IPR047865">
    <property type="entry name" value="Ribosomal_uL10_bac_type"/>
</dbReference>
<keyword evidence="8" id="KW-1185">Reference proteome</keyword>
<evidence type="ECO:0000313" key="7">
    <source>
        <dbReference type="EMBL" id="SME87962.1"/>
    </source>
</evidence>
<keyword evidence="4 6" id="KW-0687">Ribonucleoprotein</keyword>
<comment type="function">
    <text evidence="1 6">Forms part of the ribosomal stalk, playing a central role in the interaction of the ribosome with GTP-bound translation factors.</text>
</comment>
<dbReference type="InterPro" id="IPR043141">
    <property type="entry name" value="Ribosomal_uL10-like_sf"/>
</dbReference>
<comment type="subunit">
    <text evidence="6">Part of the ribosomal stalk of the 50S ribosomal subunit. The N-terminus interacts with L11 and the large rRNA to form the base of the stalk. The C-terminus forms an elongated spine to which L12 dimers bind in a sequential fashion forming a multimeric L10(L12)X complex.</text>
</comment>
<dbReference type="GO" id="GO:0003735">
    <property type="term" value="F:structural constituent of ribosome"/>
    <property type="evidence" value="ECO:0007669"/>
    <property type="project" value="InterPro"/>
</dbReference>
<reference evidence="8" key="1">
    <citation type="submission" date="2017-04" db="EMBL/GenBank/DDBJ databases">
        <authorList>
            <person name="Varghese N."/>
            <person name="Submissions S."/>
        </authorList>
    </citation>
    <scope>NUCLEOTIDE SEQUENCE [LARGE SCALE GENOMIC DNA]</scope>
    <source>
        <strain evidence="8">RKEM611</strain>
    </source>
</reference>
<evidence type="ECO:0000256" key="1">
    <source>
        <dbReference type="ARBA" id="ARBA00002633"/>
    </source>
</evidence>
<evidence type="ECO:0000256" key="2">
    <source>
        <dbReference type="ARBA" id="ARBA00008889"/>
    </source>
</evidence>
<dbReference type="NCBIfam" id="NF000955">
    <property type="entry name" value="PRK00099.1-1"/>
    <property type="match status" value="1"/>
</dbReference>
<evidence type="ECO:0000313" key="8">
    <source>
        <dbReference type="Proteomes" id="UP000192907"/>
    </source>
</evidence>
<evidence type="ECO:0000256" key="6">
    <source>
        <dbReference type="HAMAP-Rule" id="MF_00362"/>
    </source>
</evidence>
<dbReference type="CDD" id="cd05797">
    <property type="entry name" value="Ribosomal_L10"/>
    <property type="match status" value="1"/>
</dbReference>
<dbReference type="GO" id="GO:0006412">
    <property type="term" value="P:translation"/>
    <property type="evidence" value="ECO:0007669"/>
    <property type="project" value="UniProtKB-UniRule"/>
</dbReference>
<dbReference type="InterPro" id="IPR001790">
    <property type="entry name" value="Ribosomal_uL10"/>
</dbReference>
<dbReference type="STRING" id="1513793.SAMN06296036_10177"/>
<name>A0A1Y6B2C8_9BACT</name>
<keyword evidence="3 6" id="KW-0689">Ribosomal protein</keyword>
<dbReference type="Gene3D" id="3.30.70.1730">
    <property type="match status" value="1"/>
</dbReference>
<proteinExistence type="inferred from homology"/>
<dbReference type="SUPFAM" id="SSF160369">
    <property type="entry name" value="Ribosomal protein L10-like"/>
    <property type="match status" value="1"/>
</dbReference>
<sequence>MDRQGKEQLKNDLAEKFSKSSAVIVAEYRGMTVEEVTDLRVKLREVSAEFKVIKNRIAKKAIEAEVTDMKDLSDKLVGPIGIVCAYGDSAQATKTVLEFAKGNPNLKVTAGHMEGSVVNTDELKAIADLPSKEVLLGQIVGSLVAPHRGLLGVLNGVSRNLVQVINAIKDKKS</sequence>
<dbReference type="InterPro" id="IPR002363">
    <property type="entry name" value="Ribosomal_uL10_CS_bac"/>
</dbReference>
<dbReference type="InterPro" id="IPR022973">
    <property type="entry name" value="Ribosomal_uL10_bac"/>
</dbReference>